<dbReference type="Pfam" id="PF00753">
    <property type="entry name" value="Lactamase_B"/>
    <property type="match status" value="1"/>
</dbReference>
<keyword evidence="2" id="KW-0378">Hydrolase</keyword>
<accession>A0A544TPJ9</accession>
<reference evidence="2 3" key="1">
    <citation type="submission" date="2019-06" db="EMBL/GenBank/DDBJ databases">
        <title>Psychrobacillus vulpis sp. nov., a new species isolated from feces of a red fox that inhabits in The Tablas de Daimiel Natural Park, Albacete, Spain.</title>
        <authorList>
            <person name="Rodriguez M."/>
            <person name="Reina J.C."/>
            <person name="Bejar V."/>
            <person name="Llamas I."/>
        </authorList>
    </citation>
    <scope>NUCLEOTIDE SEQUENCE [LARGE SCALE GENOMIC DNA]</scope>
    <source>
        <strain evidence="2 3">Z8</strain>
    </source>
</reference>
<evidence type="ECO:0000259" key="1">
    <source>
        <dbReference type="PROSITE" id="PS51841"/>
    </source>
</evidence>
<proteinExistence type="predicted"/>
<dbReference type="InterPro" id="IPR001279">
    <property type="entry name" value="Metallo-B-lactamas"/>
</dbReference>
<evidence type="ECO:0000313" key="2">
    <source>
        <dbReference type="EMBL" id="TQR19376.1"/>
    </source>
</evidence>
<sequence>MKHIVLVISLFLIFITLGCTIETQTENQESKVETSSTKVNVGKEMSVHFIDVGQGDSILIQSPEGKNMLIDGGKKDAGKQVVSYLQSQGVDELDYVIATHPDADHIGGLHEVLNSISIRNFVDSGKVHTTQTYENMLQLILDKNIPFIVPSKGDTIPLDPNIEITVLNVGEDSSDNNEASIVLKVQYDDISFLLTGDADIGVEQTMLKHFDLKSTILKAGHHGSDTSSSEDFIREVQPKVTVLSYGQDNSYGHPNEDVVSRLNNIHSQVYATVEVGNIIVKTNGIDYTVSTHHQSTEKNPDKNRETSLIMIESKDVQEEIVGITNTGDTSVNLNGWKLVSVIGNQVFKFPNITLAAGKTIYITSGQNAKEGQDFIKWTNGQMWRNDGDAAQLINEKGEVVSEME</sequence>
<dbReference type="InterPro" id="IPR036866">
    <property type="entry name" value="RibonucZ/Hydroxyglut_hydro"/>
</dbReference>
<dbReference type="PANTHER" id="PTHR30619:SF7">
    <property type="entry name" value="BETA-LACTAMASE DOMAIN PROTEIN"/>
    <property type="match status" value="1"/>
</dbReference>
<name>A0A544TPJ9_9BACI</name>
<keyword evidence="3" id="KW-1185">Reference proteome</keyword>
<dbReference type="PROSITE" id="PS51257">
    <property type="entry name" value="PROKAR_LIPOPROTEIN"/>
    <property type="match status" value="1"/>
</dbReference>
<gene>
    <name evidence="2" type="ORF">FG384_13190</name>
</gene>
<dbReference type="GO" id="GO:0016787">
    <property type="term" value="F:hydrolase activity"/>
    <property type="evidence" value="ECO:0007669"/>
    <property type="project" value="UniProtKB-KW"/>
</dbReference>
<organism evidence="2 3">
    <name type="scientific">Psychrobacillus vulpis</name>
    <dbReference type="NCBI Taxonomy" id="2325572"/>
    <lineage>
        <taxon>Bacteria</taxon>
        <taxon>Bacillati</taxon>
        <taxon>Bacillota</taxon>
        <taxon>Bacilli</taxon>
        <taxon>Bacillales</taxon>
        <taxon>Bacillaceae</taxon>
        <taxon>Psychrobacillus</taxon>
    </lineage>
</organism>
<dbReference type="Proteomes" id="UP000316626">
    <property type="component" value="Unassembled WGS sequence"/>
</dbReference>
<comment type="caution">
    <text evidence="2">The sequence shown here is derived from an EMBL/GenBank/DDBJ whole genome shotgun (WGS) entry which is preliminary data.</text>
</comment>
<dbReference type="InterPro" id="IPR035681">
    <property type="entry name" value="ComA-like_MBL"/>
</dbReference>
<dbReference type="OrthoDB" id="9761531at2"/>
<dbReference type="SUPFAM" id="SSF74853">
    <property type="entry name" value="Lamin A/C globular tail domain"/>
    <property type="match status" value="1"/>
</dbReference>
<dbReference type="PANTHER" id="PTHR30619">
    <property type="entry name" value="DNA INTERNALIZATION/COMPETENCE PROTEIN COMEC/REC2"/>
    <property type="match status" value="1"/>
</dbReference>
<evidence type="ECO:0000313" key="3">
    <source>
        <dbReference type="Proteomes" id="UP000316626"/>
    </source>
</evidence>
<dbReference type="PROSITE" id="PS51841">
    <property type="entry name" value="LTD"/>
    <property type="match status" value="1"/>
</dbReference>
<dbReference type="InterPro" id="IPR052159">
    <property type="entry name" value="Competence_DNA_uptake"/>
</dbReference>
<dbReference type="CDD" id="cd07731">
    <property type="entry name" value="ComA-like_MBL-fold"/>
    <property type="match status" value="1"/>
</dbReference>
<dbReference type="Gene3D" id="3.60.15.10">
    <property type="entry name" value="Ribonuclease Z/Hydroxyacylglutathione hydrolase-like"/>
    <property type="match status" value="1"/>
</dbReference>
<dbReference type="AlphaFoldDB" id="A0A544TPJ9"/>
<feature type="domain" description="LTD" evidence="1">
    <location>
        <begin position="289"/>
        <end position="404"/>
    </location>
</feature>
<protein>
    <submittedName>
        <fullName evidence="2">MBL fold metallo-hydrolase</fullName>
    </submittedName>
</protein>
<dbReference type="Gene3D" id="2.60.40.1260">
    <property type="entry name" value="Lamin Tail domain"/>
    <property type="match status" value="1"/>
</dbReference>
<dbReference type="Pfam" id="PF00932">
    <property type="entry name" value="LTD"/>
    <property type="match status" value="1"/>
</dbReference>
<dbReference type="SMART" id="SM00849">
    <property type="entry name" value="Lactamase_B"/>
    <property type="match status" value="1"/>
</dbReference>
<dbReference type="EMBL" id="VDGI01000014">
    <property type="protein sequence ID" value="TQR19376.1"/>
    <property type="molecule type" value="Genomic_DNA"/>
</dbReference>
<dbReference type="RefSeq" id="WP_142643073.1">
    <property type="nucleotide sequence ID" value="NZ_VDGI01000014.1"/>
</dbReference>
<dbReference type="InterPro" id="IPR001322">
    <property type="entry name" value="Lamin_tail_dom"/>
</dbReference>
<dbReference type="SUPFAM" id="SSF56281">
    <property type="entry name" value="Metallo-hydrolase/oxidoreductase"/>
    <property type="match status" value="1"/>
</dbReference>
<dbReference type="InterPro" id="IPR036415">
    <property type="entry name" value="Lamin_tail_dom_sf"/>
</dbReference>